<organism evidence="1">
    <name type="scientific">marine sediment metagenome</name>
    <dbReference type="NCBI Taxonomy" id="412755"/>
    <lineage>
        <taxon>unclassified sequences</taxon>
        <taxon>metagenomes</taxon>
        <taxon>ecological metagenomes</taxon>
    </lineage>
</organism>
<name>A0A0F9AIB2_9ZZZZ</name>
<protein>
    <submittedName>
        <fullName evidence="1">Uncharacterized protein</fullName>
    </submittedName>
</protein>
<reference evidence="1" key="1">
    <citation type="journal article" date="2015" name="Nature">
        <title>Complex archaea that bridge the gap between prokaryotes and eukaryotes.</title>
        <authorList>
            <person name="Spang A."/>
            <person name="Saw J.H."/>
            <person name="Jorgensen S.L."/>
            <person name="Zaremba-Niedzwiedzka K."/>
            <person name="Martijn J."/>
            <person name="Lind A.E."/>
            <person name="van Eijk R."/>
            <person name="Schleper C."/>
            <person name="Guy L."/>
            <person name="Ettema T.J."/>
        </authorList>
    </citation>
    <scope>NUCLEOTIDE SEQUENCE</scope>
</reference>
<evidence type="ECO:0000313" key="1">
    <source>
        <dbReference type="EMBL" id="KKK71896.1"/>
    </source>
</evidence>
<proteinExistence type="predicted"/>
<dbReference type="AlphaFoldDB" id="A0A0F9AIB2"/>
<feature type="non-terminal residue" evidence="1">
    <location>
        <position position="1"/>
    </location>
</feature>
<dbReference type="EMBL" id="LAZR01057526">
    <property type="protein sequence ID" value="KKK71896.1"/>
    <property type="molecule type" value="Genomic_DNA"/>
</dbReference>
<comment type="caution">
    <text evidence="1">The sequence shown here is derived from an EMBL/GenBank/DDBJ whole genome shotgun (WGS) entry which is preliminary data.</text>
</comment>
<accession>A0A0F9AIB2</accession>
<sequence length="27" mass="3414">PYQTMYVEGERRVYLHIDSMIRRKENE</sequence>
<gene>
    <name evidence="1" type="ORF">LCGC14_2909350</name>
</gene>